<dbReference type="Pfam" id="PF05656">
    <property type="entry name" value="DUF805"/>
    <property type="match status" value="1"/>
</dbReference>
<keyword evidence="1" id="KW-0812">Transmembrane</keyword>
<proteinExistence type="predicted"/>
<dbReference type="Proteomes" id="UP000029723">
    <property type="component" value="Unassembled WGS sequence"/>
</dbReference>
<sequence>METNTTPQATPTLSFGEAIKQVFNKYATFTGRARRSEYWYFALFGTLAGMVAYILDFALGLTFTDIGYGPLYILVSLGLLIPSLAVAVRRLHDINKSGWNYLWVLIPIVGGILLIVWFCYDSKPETNKYGASPKYID</sequence>
<gene>
    <name evidence="2" type="ORF">HMPREF9304_08665</name>
</gene>
<dbReference type="AlphaFoldDB" id="A0A098YSX7"/>
<feature type="transmembrane region" description="Helical" evidence="1">
    <location>
        <begin position="38"/>
        <end position="63"/>
    </location>
</feature>
<dbReference type="InterPro" id="IPR008523">
    <property type="entry name" value="DUF805"/>
</dbReference>
<dbReference type="EMBL" id="JRPQ01000132">
    <property type="protein sequence ID" value="KGI21693.1"/>
    <property type="molecule type" value="Genomic_DNA"/>
</dbReference>
<feature type="transmembrane region" description="Helical" evidence="1">
    <location>
        <begin position="69"/>
        <end position="88"/>
    </location>
</feature>
<dbReference type="PANTHER" id="PTHR34980:SF2">
    <property type="entry name" value="INNER MEMBRANE PROTEIN YHAH-RELATED"/>
    <property type="match status" value="1"/>
</dbReference>
<protein>
    <submittedName>
        <fullName evidence="2">Membrane protein</fullName>
    </submittedName>
</protein>
<reference evidence="2 3" key="1">
    <citation type="submission" date="2014-07" db="EMBL/GenBank/DDBJ databases">
        <authorList>
            <person name="McCorrison J."/>
            <person name="Sanka R."/>
            <person name="Torralba M."/>
            <person name="Gillis M."/>
            <person name="Haft D.H."/>
            <person name="Methe B."/>
            <person name="Sutton G."/>
            <person name="Nelson K.E."/>
        </authorList>
    </citation>
    <scope>NUCLEOTIDE SEQUENCE [LARGE SCALE GENOMIC DNA]</scope>
    <source>
        <strain evidence="2 3">S9-PR14</strain>
    </source>
</reference>
<dbReference type="OrthoDB" id="9812349at2"/>
<dbReference type="GO" id="GO:0005886">
    <property type="term" value="C:plasma membrane"/>
    <property type="evidence" value="ECO:0007669"/>
    <property type="project" value="TreeGrafter"/>
</dbReference>
<dbReference type="RefSeq" id="WP_052046025.1">
    <property type="nucleotide sequence ID" value="NZ_JRPQ01000132.1"/>
</dbReference>
<feature type="transmembrane region" description="Helical" evidence="1">
    <location>
        <begin position="100"/>
        <end position="120"/>
    </location>
</feature>
<dbReference type="PANTHER" id="PTHR34980">
    <property type="entry name" value="INNER MEMBRANE PROTEIN-RELATED-RELATED"/>
    <property type="match status" value="1"/>
</dbReference>
<keyword evidence="1" id="KW-0472">Membrane</keyword>
<keyword evidence="1" id="KW-1133">Transmembrane helix</keyword>
<evidence type="ECO:0000256" key="1">
    <source>
        <dbReference type="SAM" id="Phobius"/>
    </source>
</evidence>
<evidence type="ECO:0000313" key="3">
    <source>
        <dbReference type="Proteomes" id="UP000029723"/>
    </source>
</evidence>
<comment type="caution">
    <text evidence="2">The sequence shown here is derived from an EMBL/GenBank/DDBJ whole genome shotgun (WGS) entry which is preliminary data.</text>
</comment>
<organism evidence="2 3">
    <name type="scientific">Hoylesella timonensis S9-PR14</name>
    <dbReference type="NCBI Taxonomy" id="1401062"/>
    <lineage>
        <taxon>Bacteria</taxon>
        <taxon>Pseudomonadati</taxon>
        <taxon>Bacteroidota</taxon>
        <taxon>Bacteroidia</taxon>
        <taxon>Bacteroidales</taxon>
        <taxon>Prevotellaceae</taxon>
        <taxon>Hoylesella</taxon>
    </lineage>
</organism>
<name>A0A098YSX7_9BACT</name>
<evidence type="ECO:0000313" key="2">
    <source>
        <dbReference type="EMBL" id="KGI21693.1"/>
    </source>
</evidence>
<accession>A0A098YSX7</accession>